<feature type="transmembrane region" description="Helical" evidence="1">
    <location>
        <begin position="101"/>
        <end position="125"/>
    </location>
</feature>
<gene>
    <name evidence="2" type="ordered locus">Ppha_2284</name>
</gene>
<evidence type="ECO:0000313" key="3">
    <source>
        <dbReference type="Proteomes" id="UP000002724"/>
    </source>
</evidence>
<sequence length="174" mass="18960">MAVPTKKSSTPPGVAIWVSVTLLWGTVFYWTSIFMLQLASFRLGEGPFNPSKNEQWQVYGIQFVVLILFGLVAMMVKNLFEPGGKKQIERWQNISEGKGEKLFISFAGSLATSFFFTTLTALTFLATSGFVGLAVRFTIPVVLLAALFNIAAGIAASLIVGLIFLIAKVGRKKS</sequence>
<name>B4SE60_PELPB</name>
<feature type="transmembrane region" description="Helical" evidence="1">
    <location>
        <begin position="137"/>
        <end position="167"/>
    </location>
</feature>
<keyword evidence="1" id="KW-1133">Transmembrane helix</keyword>
<dbReference type="Proteomes" id="UP000002724">
    <property type="component" value="Chromosome"/>
</dbReference>
<dbReference type="OrthoDB" id="597678at2"/>
<dbReference type="eggNOG" id="ENOG5032WQT">
    <property type="taxonomic scope" value="Bacteria"/>
</dbReference>
<keyword evidence="3" id="KW-1185">Reference proteome</keyword>
<dbReference type="KEGG" id="pph:Ppha_2284"/>
<reference evidence="2 3" key="1">
    <citation type="submission" date="2008-06" db="EMBL/GenBank/DDBJ databases">
        <title>Complete sequence of Pelodictyon phaeoclathratiforme BU-1.</title>
        <authorList>
            <consortium name="US DOE Joint Genome Institute"/>
            <person name="Lucas S."/>
            <person name="Copeland A."/>
            <person name="Lapidus A."/>
            <person name="Glavina del Rio T."/>
            <person name="Dalin E."/>
            <person name="Tice H."/>
            <person name="Bruce D."/>
            <person name="Goodwin L."/>
            <person name="Pitluck S."/>
            <person name="Schmutz J."/>
            <person name="Larimer F."/>
            <person name="Land M."/>
            <person name="Hauser L."/>
            <person name="Kyrpides N."/>
            <person name="Mikhailova N."/>
            <person name="Liu Z."/>
            <person name="Li T."/>
            <person name="Zhao F."/>
            <person name="Overmann J."/>
            <person name="Bryant D.A."/>
            <person name="Richardson P."/>
        </authorList>
    </citation>
    <scope>NUCLEOTIDE SEQUENCE [LARGE SCALE GENOMIC DNA]</scope>
    <source>
        <strain evidence="3">DSM 5477 / BU-1</strain>
    </source>
</reference>
<feature type="transmembrane region" description="Helical" evidence="1">
    <location>
        <begin position="59"/>
        <end position="80"/>
    </location>
</feature>
<proteinExistence type="predicted"/>
<accession>B4SE60</accession>
<dbReference type="HOGENOM" id="CLU_1552550_0_0_10"/>
<dbReference type="EMBL" id="CP001110">
    <property type="protein sequence ID" value="ACF44479.1"/>
    <property type="molecule type" value="Genomic_DNA"/>
</dbReference>
<dbReference type="AlphaFoldDB" id="B4SE60"/>
<evidence type="ECO:0000313" key="2">
    <source>
        <dbReference type="EMBL" id="ACF44479.1"/>
    </source>
</evidence>
<keyword evidence="1" id="KW-0812">Transmembrane</keyword>
<evidence type="ECO:0000256" key="1">
    <source>
        <dbReference type="SAM" id="Phobius"/>
    </source>
</evidence>
<dbReference type="STRING" id="324925.Ppha_2284"/>
<organism evidence="2 3">
    <name type="scientific">Pelodictyon phaeoclathratiforme (strain DSM 5477 / BU-1)</name>
    <dbReference type="NCBI Taxonomy" id="324925"/>
    <lineage>
        <taxon>Bacteria</taxon>
        <taxon>Pseudomonadati</taxon>
        <taxon>Chlorobiota</taxon>
        <taxon>Chlorobiia</taxon>
        <taxon>Chlorobiales</taxon>
        <taxon>Chlorobiaceae</taxon>
        <taxon>Chlorobium/Pelodictyon group</taxon>
        <taxon>Pelodictyon</taxon>
    </lineage>
</organism>
<protein>
    <submittedName>
        <fullName evidence="2">Uncharacterized protein</fullName>
    </submittedName>
</protein>
<dbReference type="RefSeq" id="WP_012508955.1">
    <property type="nucleotide sequence ID" value="NC_011060.1"/>
</dbReference>
<feature type="transmembrane region" description="Helical" evidence="1">
    <location>
        <begin position="14"/>
        <end position="39"/>
    </location>
</feature>
<keyword evidence="1" id="KW-0472">Membrane</keyword>